<evidence type="ECO:0000256" key="1">
    <source>
        <dbReference type="SAM" id="SignalP"/>
    </source>
</evidence>
<organism evidence="2 3">
    <name type="scientific">Bradyrhizobium neotropicale</name>
    <dbReference type="NCBI Taxonomy" id="1497615"/>
    <lineage>
        <taxon>Bacteria</taxon>
        <taxon>Pseudomonadati</taxon>
        <taxon>Pseudomonadota</taxon>
        <taxon>Alphaproteobacteria</taxon>
        <taxon>Hyphomicrobiales</taxon>
        <taxon>Nitrobacteraceae</taxon>
        <taxon>Bradyrhizobium</taxon>
    </lineage>
</organism>
<proteinExistence type="predicted"/>
<dbReference type="EMBL" id="LSEF01000042">
    <property type="protein sequence ID" value="OAF17611.1"/>
    <property type="molecule type" value="Genomic_DNA"/>
</dbReference>
<feature type="chain" id="PRO_5008055631" evidence="1">
    <location>
        <begin position="22"/>
        <end position="180"/>
    </location>
</feature>
<feature type="signal peptide" evidence="1">
    <location>
        <begin position="1"/>
        <end position="21"/>
    </location>
</feature>
<protein>
    <submittedName>
        <fullName evidence="2">Uncharacterized protein</fullName>
    </submittedName>
</protein>
<evidence type="ECO:0000313" key="3">
    <source>
        <dbReference type="Proteomes" id="UP000077173"/>
    </source>
</evidence>
<keyword evidence="3" id="KW-1185">Reference proteome</keyword>
<reference evidence="2 3" key="1">
    <citation type="submission" date="2016-02" db="EMBL/GenBank/DDBJ databases">
        <title>Draft genome sequence of the strain BR 10247T Bradyrhizobium neotropicale isolated from nodules of Centrolobium paraense.</title>
        <authorList>
            <person name="Simoes-Araujo J.L."/>
            <person name="Barauna A.C."/>
            <person name="Silva K."/>
            <person name="Zilli J.E."/>
        </authorList>
    </citation>
    <scope>NUCLEOTIDE SEQUENCE [LARGE SCALE GENOMIC DNA]</scope>
    <source>
        <strain evidence="2 3">BR 10247</strain>
    </source>
</reference>
<dbReference type="Proteomes" id="UP000077173">
    <property type="component" value="Unassembled WGS sequence"/>
</dbReference>
<gene>
    <name evidence="2" type="ORF">AXW67_08020</name>
</gene>
<accession>A0A176ZAE5</accession>
<keyword evidence="1" id="KW-0732">Signal</keyword>
<dbReference type="AlphaFoldDB" id="A0A176ZAE5"/>
<sequence length="180" mass="19286">MRRAATIMAAVLALGASGVGAYQLAPSPADGPAHWREIAWPYPRDGWPAGRAFRCDGACEGARLYVRAKLGFCNCDRGVADDDEVDRVTDLDLISPRFTPVAAGETVSFGGLDGRARQYDLDLADGARHAATGIALSRRCDLLVAVVQGAGEAHVMQRAALEFLKTQEMKRWVTAALDGR</sequence>
<dbReference type="RefSeq" id="WP_063678260.1">
    <property type="nucleotide sequence ID" value="NZ_LSEF01000042.1"/>
</dbReference>
<evidence type="ECO:0000313" key="2">
    <source>
        <dbReference type="EMBL" id="OAF17611.1"/>
    </source>
</evidence>
<dbReference type="GeneID" id="32586945"/>
<name>A0A176ZAE5_9BRAD</name>
<comment type="caution">
    <text evidence="2">The sequence shown here is derived from an EMBL/GenBank/DDBJ whole genome shotgun (WGS) entry which is preliminary data.</text>
</comment>